<organism evidence="2 3">
    <name type="scientific">Eruca vesicaria subsp. sativa</name>
    <name type="common">Garden rocket</name>
    <name type="synonym">Eruca sativa</name>
    <dbReference type="NCBI Taxonomy" id="29727"/>
    <lineage>
        <taxon>Eukaryota</taxon>
        <taxon>Viridiplantae</taxon>
        <taxon>Streptophyta</taxon>
        <taxon>Embryophyta</taxon>
        <taxon>Tracheophyta</taxon>
        <taxon>Spermatophyta</taxon>
        <taxon>Magnoliopsida</taxon>
        <taxon>eudicotyledons</taxon>
        <taxon>Gunneridae</taxon>
        <taxon>Pentapetalae</taxon>
        <taxon>rosids</taxon>
        <taxon>malvids</taxon>
        <taxon>Brassicales</taxon>
        <taxon>Brassicaceae</taxon>
        <taxon>Brassiceae</taxon>
        <taxon>Eruca</taxon>
    </lineage>
</organism>
<evidence type="ECO:0000256" key="1">
    <source>
        <dbReference type="SAM" id="MobiDB-lite"/>
    </source>
</evidence>
<name>A0ABC8JS51_ERUVS</name>
<evidence type="ECO:0000313" key="3">
    <source>
        <dbReference type="Proteomes" id="UP001642260"/>
    </source>
</evidence>
<reference evidence="2 3" key="1">
    <citation type="submission" date="2022-03" db="EMBL/GenBank/DDBJ databases">
        <authorList>
            <person name="Macdonald S."/>
            <person name="Ahmed S."/>
            <person name="Newling K."/>
        </authorList>
    </citation>
    <scope>NUCLEOTIDE SEQUENCE [LARGE SCALE GENOMIC DNA]</scope>
</reference>
<dbReference type="EMBL" id="CAKOAT010137710">
    <property type="protein sequence ID" value="CAH8337646.1"/>
    <property type="molecule type" value="Genomic_DNA"/>
</dbReference>
<accession>A0ABC8JS51</accession>
<gene>
    <name evidence="2" type="ORF">ERUC_LOCUS14639</name>
</gene>
<feature type="region of interest" description="Disordered" evidence="1">
    <location>
        <begin position="157"/>
        <end position="185"/>
    </location>
</feature>
<proteinExistence type="predicted"/>
<evidence type="ECO:0000313" key="2">
    <source>
        <dbReference type="EMBL" id="CAH8337646.1"/>
    </source>
</evidence>
<dbReference type="AlphaFoldDB" id="A0ABC8JS51"/>
<comment type="caution">
    <text evidence="2">The sequence shown here is derived from an EMBL/GenBank/DDBJ whole genome shotgun (WGS) entry which is preliminary data.</text>
</comment>
<feature type="region of interest" description="Disordered" evidence="1">
    <location>
        <begin position="88"/>
        <end position="125"/>
    </location>
</feature>
<keyword evidence="3" id="KW-1185">Reference proteome</keyword>
<protein>
    <submittedName>
        <fullName evidence="2">Uncharacterized protein</fullName>
    </submittedName>
</protein>
<dbReference type="Proteomes" id="UP001642260">
    <property type="component" value="Unassembled WGS sequence"/>
</dbReference>
<sequence length="185" mass="19566">MRRLGVQQWPQFDRDRIFCSVPHILAATWGSSSDARASRRERVPASLLHPSSSSHGAVRSSPVCVGGVHRAIPYADVLSDVVASSSLRGGHRGMAKSNPLNSKVEPERAVGGSGEVSPVVPRDEGPTNVGVLPTGGFMADAIGSSLHGLESLKRPSEDVLAEDASGETLRPHGGRQLLNHRSGKR</sequence>